<reference evidence="1 2" key="1">
    <citation type="journal article" date="2012" name="Science">
        <title>The Paleozoic origin of enzymatic lignin decomposition reconstructed from 31 fungal genomes.</title>
        <authorList>
            <person name="Floudas D."/>
            <person name="Binder M."/>
            <person name="Riley R."/>
            <person name="Barry K."/>
            <person name="Blanchette R.A."/>
            <person name="Henrissat B."/>
            <person name="Martinez A.T."/>
            <person name="Otillar R."/>
            <person name="Spatafora J.W."/>
            <person name="Yadav J.S."/>
            <person name="Aerts A."/>
            <person name="Benoit I."/>
            <person name="Boyd A."/>
            <person name="Carlson A."/>
            <person name="Copeland A."/>
            <person name="Coutinho P.M."/>
            <person name="de Vries R.P."/>
            <person name="Ferreira P."/>
            <person name="Findley K."/>
            <person name="Foster B."/>
            <person name="Gaskell J."/>
            <person name="Glotzer D."/>
            <person name="Gorecki P."/>
            <person name="Heitman J."/>
            <person name="Hesse C."/>
            <person name="Hori C."/>
            <person name="Igarashi K."/>
            <person name="Jurgens J.A."/>
            <person name="Kallen N."/>
            <person name="Kersten P."/>
            <person name="Kohler A."/>
            <person name="Kuees U."/>
            <person name="Kumar T.K.A."/>
            <person name="Kuo A."/>
            <person name="LaButti K."/>
            <person name="Larrondo L.F."/>
            <person name="Lindquist E."/>
            <person name="Ling A."/>
            <person name="Lombard V."/>
            <person name="Lucas S."/>
            <person name="Lundell T."/>
            <person name="Martin R."/>
            <person name="McLaughlin D.J."/>
            <person name="Morgenstern I."/>
            <person name="Morin E."/>
            <person name="Murat C."/>
            <person name="Nagy L.G."/>
            <person name="Nolan M."/>
            <person name="Ohm R.A."/>
            <person name="Patyshakuliyeva A."/>
            <person name="Rokas A."/>
            <person name="Ruiz-Duenas F.J."/>
            <person name="Sabat G."/>
            <person name="Salamov A."/>
            <person name="Samejima M."/>
            <person name="Schmutz J."/>
            <person name="Slot J.C."/>
            <person name="St John F."/>
            <person name="Stenlid J."/>
            <person name="Sun H."/>
            <person name="Sun S."/>
            <person name="Syed K."/>
            <person name="Tsang A."/>
            <person name="Wiebenga A."/>
            <person name="Young D."/>
            <person name="Pisabarro A."/>
            <person name="Eastwood D.C."/>
            <person name="Martin F."/>
            <person name="Cullen D."/>
            <person name="Grigoriev I.V."/>
            <person name="Hibbett D.S."/>
        </authorList>
    </citation>
    <scope>NUCLEOTIDE SEQUENCE [LARGE SCALE GENOMIC DNA]</scope>
    <source>
        <strain evidence="1 2">DJM-731 SS1</strain>
    </source>
</reference>
<evidence type="ECO:0000313" key="1">
    <source>
        <dbReference type="EMBL" id="EJU00438.1"/>
    </source>
</evidence>
<dbReference type="EMBL" id="JH795867">
    <property type="protein sequence ID" value="EJU00438.1"/>
    <property type="molecule type" value="Genomic_DNA"/>
</dbReference>
<dbReference type="Proteomes" id="UP000030653">
    <property type="component" value="Unassembled WGS sequence"/>
</dbReference>
<dbReference type="RefSeq" id="XP_040627335.1">
    <property type="nucleotide sequence ID" value="XM_040773202.1"/>
</dbReference>
<accession>M5G9G4</accession>
<keyword evidence="2" id="KW-1185">Reference proteome</keyword>
<dbReference type="InterPro" id="IPR011009">
    <property type="entry name" value="Kinase-like_dom_sf"/>
</dbReference>
<evidence type="ECO:0008006" key="3">
    <source>
        <dbReference type="Google" id="ProtNLM"/>
    </source>
</evidence>
<dbReference type="AlphaFoldDB" id="M5G9G4"/>
<sequence>MRIALHDITLSKWAFPLPESVRTWTDEEVYRVLGSPDVAPVSTVDGSEPGPHAPAEVVAPADMSGLAKALKESIVCIDVGDAVQLDEGPLQRHPTPGLDIWSFAFLIFNILSGYPLIEPFWANEQGVLRQMEILLAKPPGSFRSRLIDHDAILSAEAARNTQNWAKLERHLRGVGTRDESRASMYVDAGRLPILARLDTRLTEEDVQTWKTLLSKMLAYMPDERPDIDMVCAWLEKPGEITMSD</sequence>
<dbReference type="HOGENOM" id="CLU_1120152_0_0_1"/>
<dbReference type="SUPFAM" id="SSF56112">
    <property type="entry name" value="Protein kinase-like (PK-like)"/>
    <property type="match status" value="1"/>
</dbReference>
<dbReference type="GeneID" id="63688264"/>
<gene>
    <name evidence="1" type="ORF">DACRYDRAFT_23327</name>
</gene>
<proteinExistence type="predicted"/>
<name>M5G9G4_DACPD</name>
<dbReference type="STRING" id="1858805.M5G9G4"/>
<protein>
    <recommendedName>
        <fullName evidence="3">Protein kinase domain-containing protein</fullName>
    </recommendedName>
</protein>
<dbReference type="Gene3D" id="1.10.510.10">
    <property type="entry name" value="Transferase(Phosphotransferase) domain 1"/>
    <property type="match status" value="1"/>
</dbReference>
<organism evidence="1 2">
    <name type="scientific">Dacryopinax primogenitus (strain DJM 731)</name>
    <name type="common">Brown rot fungus</name>
    <dbReference type="NCBI Taxonomy" id="1858805"/>
    <lineage>
        <taxon>Eukaryota</taxon>
        <taxon>Fungi</taxon>
        <taxon>Dikarya</taxon>
        <taxon>Basidiomycota</taxon>
        <taxon>Agaricomycotina</taxon>
        <taxon>Dacrymycetes</taxon>
        <taxon>Dacrymycetales</taxon>
        <taxon>Dacrymycetaceae</taxon>
        <taxon>Dacryopinax</taxon>
    </lineage>
</organism>
<evidence type="ECO:0000313" key="2">
    <source>
        <dbReference type="Proteomes" id="UP000030653"/>
    </source>
</evidence>
<dbReference type="OrthoDB" id="5979581at2759"/>